<feature type="domain" description="MATH" evidence="10">
    <location>
        <begin position="431"/>
        <end position="577"/>
    </location>
</feature>
<keyword evidence="2" id="KW-0963">Cytoplasm</keyword>
<keyword evidence="3 7" id="KW-0479">Metal-binding</keyword>
<name>A0A1S3H650_LINAN</name>
<dbReference type="SMART" id="SM00184">
    <property type="entry name" value="RING"/>
    <property type="match status" value="1"/>
</dbReference>
<dbReference type="PROSITE" id="PS50145">
    <property type="entry name" value="ZF_TRAF"/>
    <property type="match status" value="1"/>
</dbReference>
<dbReference type="Gene3D" id="1.20.5.170">
    <property type="match status" value="1"/>
</dbReference>
<dbReference type="InterPro" id="IPR032070">
    <property type="entry name" value="TRAF_BIRC3-bd"/>
</dbReference>
<feature type="domain" description="RING-type" evidence="9">
    <location>
        <begin position="31"/>
        <end position="71"/>
    </location>
</feature>
<evidence type="ECO:0000313" key="12">
    <source>
        <dbReference type="Proteomes" id="UP000085678"/>
    </source>
</evidence>
<dbReference type="Pfam" id="PF21355">
    <property type="entry name" value="TRAF-mep_MATH"/>
    <property type="match status" value="1"/>
</dbReference>
<evidence type="ECO:0000256" key="4">
    <source>
        <dbReference type="ARBA" id="ARBA00022737"/>
    </source>
</evidence>
<evidence type="ECO:0000259" key="10">
    <source>
        <dbReference type="PROSITE" id="PS50144"/>
    </source>
</evidence>
<dbReference type="InterPro" id="IPR017907">
    <property type="entry name" value="Znf_RING_CS"/>
</dbReference>
<dbReference type="SUPFAM" id="SSF57850">
    <property type="entry name" value="RING/U-box"/>
    <property type="match status" value="1"/>
</dbReference>
<feature type="coiled-coil region" evidence="8">
    <location>
        <begin position="366"/>
        <end position="407"/>
    </location>
</feature>
<dbReference type="InterPro" id="IPR008974">
    <property type="entry name" value="TRAF-like"/>
</dbReference>
<dbReference type="KEGG" id="lak:106152529"/>
<dbReference type="Gene3D" id="2.60.210.10">
    <property type="entry name" value="Apoptosis, Tumor Necrosis Factor Receptor Associated Protein 2, Chain A"/>
    <property type="match status" value="1"/>
</dbReference>
<proteinExistence type="predicted"/>
<dbReference type="Pfam" id="PF00097">
    <property type="entry name" value="zf-C3HC4"/>
    <property type="match status" value="1"/>
</dbReference>
<keyword evidence="12" id="KW-1185">Reference proteome</keyword>
<dbReference type="Gene3D" id="3.30.40.10">
    <property type="entry name" value="Zinc/RING finger domain, C3HC4 (zinc finger)"/>
    <property type="match status" value="2"/>
</dbReference>
<evidence type="ECO:0000256" key="5">
    <source>
        <dbReference type="ARBA" id="ARBA00022771"/>
    </source>
</evidence>
<keyword evidence="5 7" id="KW-0863">Zinc-finger</keyword>
<dbReference type="GO" id="GO:0005737">
    <property type="term" value="C:cytoplasm"/>
    <property type="evidence" value="ECO:0007669"/>
    <property type="project" value="UniProtKB-SubCell"/>
</dbReference>
<evidence type="ECO:0000256" key="1">
    <source>
        <dbReference type="ARBA" id="ARBA00004496"/>
    </source>
</evidence>
<dbReference type="InterPro" id="IPR013083">
    <property type="entry name" value="Znf_RING/FYVE/PHD"/>
</dbReference>
<keyword evidence="4" id="KW-0677">Repeat</keyword>
<dbReference type="GO" id="GO:0009898">
    <property type="term" value="C:cytoplasmic side of plasma membrane"/>
    <property type="evidence" value="ECO:0007669"/>
    <property type="project" value="TreeGrafter"/>
</dbReference>
<evidence type="ECO:0000256" key="3">
    <source>
        <dbReference type="ARBA" id="ARBA00022723"/>
    </source>
</evidence>
<comment type="subcellular location">
    <subcellularLocation>
        <location evidence="1">Cytoplasm</location>
    </subcellularLocation>
</comment>
<dbReference type="STRING" id="7574.A0A1S3H650"/>
<dbReference type="PIRSF" id="PIRSF015614">
    <property type="entry name" value="TRAF"/>
    <property type="match status" value="1"/>
</dbReference>
<gene>
    <name evidence="13" type="primary">LOC106152529</name>
</gene>
<feature type="zinc finger region" description="TRAF-type" evidence="7">
    <location>
        <begin position="167"/>
        <end position="219"/>
    </location>
</feature>
<dbReference type="Proteomes" id="UP000085678">
    <property type="component" value="Unplaced"/>
</dbReference>
<dbReference type="InterPro" id="IPR002083">
    <property type="entry name" value="MATH/TRAF_dom"/>
</dbReference>
<dbReference type="InterPro" id="IPR018957">
    <property type="entry name" value="Znf_C3HC4_RING-type"/>
</dbReference>
<evidence type="ECO:0000313" key="13">
    <source>
        <dbReference type="RefSeq" id="XP_013381595.1"/>
    </source>
</evidence>
<dbReference type="GO" id="GO:0007165">
    <property type="term" value="P:signal transduction"/>
    <property type="evidence" value="ECO:0007669"/>
    <property type="project" value="InterPro"/>
</dbReference>
<dbReference type="GO" id="GO:0042981">
    <property type="term" value="P:regulation of apoptotic process"/>
    <property type="evidence" value="ECO:0007669"/>
    <property type="project" value="InterPro"/>
</dbReference>
<evidence type="ECO:0000259" key="9">
    <source>
        <dbReference type="PROSITE" id="PS50089"/>
    </source>
</evidence>
<dbReference type="SUPFAM" id="SSF49599">
    <property type="entry name" value="TRAF domain-like"/>
    <property type="match status" value="1"/>
</dbReference>
<dbReference type="PANTHER" id="PTHR10131">
    <property type="entry name" value="TNF RECEPTOR ASSOCIATED FACTOR"/>
    <property type="match status" value="1"/>
</dbReference>
<dbReference type="RefSeq" id="XP_013381595.1">
    <property type="nucleotide sequence ID" value="XM_013526141.2"/>
</dbReference>
<dbReference type="PROSITE" id="PS50089">
    <property type="entry name" value="ZF_RING_2"/>
    <property type="match status" value="1"/>
</dbReference>
<keyword evidence="8" id="KW-0175">Coiled coil</keyword>
<dbReference type="InterPro" id="IPR049342">
    <property type="entry name" value="TRAF1-6_MATH_dom"/>
</dbReference>
<dbReference type="InParanoid" id="A0A1S3H650"/>
<evidence type="ECO:0000256" key="7">
    <source>
        <dbReference type="PROSITE-ProRule" id="PRU00207"/>
    </source>
</evidence>
<evidence type="ECO:0000256" key="8">
    <source>
        <dbReference type="SAM" id="Coils"/>
    </source>
</evidence>
<organism evidence="12 13">
    <name type="scientific">Lingula anatina</name>
    <name type="common">Brachiopod</name>
    <name type="synonym">Lingula unguis</name>
    <dbReference type="NCBI Taxonomy" id="7574"/>
    <lineage>
        <taxon>Eukaryota</taxon>
        <taxon>Metazoa</taxon>
        <taxon>Spiralia</taxon>
        <taxon>Lophotrochozoa</taxon>
        <taxon>Brachiopoda</taxon>
        <taxon>Linguliformea</taxon>
        <taxon>Lingulata</taxon>
        <taxon>Lingulida</taxon>
        <taxon>Linguloidea</taxon>
        <taxon>Lingulidae</taxon>
        <taxon>Lingula</taxon>
    </lineage>
</organism>
<dbReference type="PANTHER" id="PTHR10131:SF138">
    <property type="entry name" value="RE66324P"/>
    <property type="match status" value="1"/>
</dbReference>
<dbReference type="OrthoDB" id="5947827at2759"/>
<evidence type="ECO:0000259" key="11">
    <source>
        <dbReference type="PROSITE" id="PS50145"/>
    </source>
</evidence>
<protein>
    <submittedName>
        <fullName evidence="13">TNF receptor-associated factor 2-like</fullName>
    </submittedName>
</protein>
<dbReference type="PROSITE" id="PS00518">
    <property type="entry name" value="ZF_RING_1"/>
    <property type="match status" value="1"/>
</dbReference>
<dbReference type="InterPro" id="IPR001841">
    <property type="entry name" value="Znf_RING"/>
</dbReference>
<keyword evidence="6 7" id="KW-0862">Zinc</keyword>
<dbReference type="InterPro" id="IPR001293">
    <property type="entry name" value="Znf_TRAF"/>
</dbReference>
<sequence length="582" mass="65480">MANFIESHRTHHGYKTEILTGESQLDPKFLCPLCKCLLKKPVQNLCGHRFCAECLREVTSKNEDVICPACEGEDEVIEDESLLSIGKVFPDVALIRDMAKLDVTCPHSNCQWSGKFGEMQKHEDVCPQKPCEHPQCKGTHPQVCCPNKKDRCQSCGLQMTLKQLQSTHPSECPKACVTCSICESVMLRENFSTHLQQSGNCGSALELCAFGCTEPIEKDLYDKHKCESAHIHLDKLRVELEELTVTEGESSQEVPEDIKEKLRLMATSMNDLDDKIGNLKCKVQRLNTNHVEDSGIGSSIFSTLGAEGGGEASLVSAVEPRQRGMDGVDGNSVANSLQLPNSTPLNQLKSSLQVIDNKVATFEGIMAVLDNEVEKCSKQLENFERERRRERERIDVQERNIKSLERAIALKDVALAEQDLRIQALELAYFDGTMIWKIDNFARRREDAIRGRVTSMYSPCFYTSRTGYKLCCRIYLNGDGMGKGSHVSLFFVVMRGQNDSLLRWPFQQKVTFMMIDQNNREHVLDAFRPDPTSSSFKRPTSEMNIASGCPLFCPLSHLQDSRHAYVKDDTMFIRIIVDCSGL</sequence>
<accession>A0A1S3H650</accession>
<reference evidence="13" key="1">
    <citation type="submission" date="2025-08" db="UniProtKB">
        <authorList>
            <consortium name="RefSeq"/>
        </authorList>
    </citation>
    <scope>IDENTIFICATION</scope>
    <source>
        <tissue evidence="13">Gonads</tissue>
    </source>
</reference>
<dbReference type="Pfam" id="PF16673">
    <property type="entry name" value="TRAF_BIRC3_bd"/>
    <property type="match status" value="1"/>
</dbReference>
<dbReference type="FunFam" id="2.60.210.10:FF:000021">
    <property type="entry name" value="Tumor necrosis factor receptor-associated factor 2"/>
    <property type="match status" value="1"/>
</dbReference>
<dbReference type="GO" id="GO:0008270">
    <property type="term" value="F:zinc ion binding"/>
    <property type="evidence" value="ECO:0007669"/>
    <property type="project" value="UniProtKB-KW"/>
</dbReference>
<dbReference type="GO" id="GO:0005164">
    <property type="term" value="F:tumor necrosis factor receptor binding"/>
    <property type="evidence" value="ECO:0007669"/>
    <property type="project" value="TreeGrafter"/>
</dbReference>
<evidence type="ECO:0000256" key="6">
    <source>
        <dbReference type="ARBA" id="ARBA00022833"/>
    </source>
</evidence>
<dbReference type="GO" id="GO:0043122">
    <property type="term" value="P:regulation of canonical NF-kappaB signal transduction"/>
    <property type="evidence" value="ECO:0007669"/>
    <property type="project" value="TreeGrafter"/>
</dbReference>
<feature type="domain" description="TRAF-type" evidence="11">
    <location>
        <begin position="167"/>
        <end position="219"/>
    </location>
</feature>
<dbReference type="PROSITE" id="PS50144">
    <property type="entry name" value="MATH"/>
    <property type="match status" value="1"/>
</dbReference>
<dbReference type="AlphaFoldDB" id="A0A1S3H650"/>
<dbReference type="InterPro" id="IPR012227">
    <property type="entry name" value="TNF_rcpt-assoc_TRAF_met"/>
</dbReference>
<dbReference type="SMART" id="SM00061">
    <property type="entry name" value="MATH"/>
    <property type="match status" value="1"/>
</dbReference>
<evidence type="ECO:0000256" key="2">
    <source>
        <dbReference type="ARBA" id="ARBA00022490"/>
    </source>
</evidence>
<dbReference type="GeneID" id="106152529"/>